<protein>
    <submittedName>
        <fullName evidence="1">Uncharacterized protein</fullName>
    </submittedName>
</protein>
<dbReference type="RefSeq" id="WP_098153277.1">
    <property type="nucleotide sequence ID" value="NZ_JAYNCN010000050.1"/>
</dbReference>
<dbReference type="EMBL" id="PDDY01000002">
    <property type="protein sequence ID" value="PEH40575.1"/>
    <property type="molecule type" value="Genomic_DNA"/>
</dbReference>
<accession>A0A2A7SBB3</accession>
<sequence>MTSRLLASDATILAAERGEYLRKWCATIGWTVAQLANRIDATAETVDAWFDGTRQVSGEHWLKILAQLSSEAATRHDVIMIVADDGASPLAVLTEVCYVDHVVMRDRHTAIVSWMDADPSTGGKAPSHQLFTAGFNAAAIARLGGWGADRSEKGSPEERSEWEVSRHLVRRMLEGHLRRMLFKRIVDVAASIPMEKD</sequence>
<dbReference type="AlphaFoldDB" id="A0A2A7SBB3"/>
<dbReference type="SUPFAM" id="SSF47413">
    <property type="entry name" value="lambda repressor-like DNA-binding domains"/>
    <property type="match status" value="1"/>
</dbReference>
<reference evidence="2" key="1">
    <citation type="submission" date="2017-09" db="EMBL/GenBank/DDBJ databases">
        <title>FDA dAtabase for Regulatory Grade micrObial Sequences (FDA-ARGOS): Supporting development and validation of Infectious Disease Dx tests.</title>
        <authorList>
            <person name="Minogue T."/>
            <person name="Wolcott M."/>
            <person name="Wasieloski L."/>
            <person name="Aguilar W."/>
            <person name="Moore D."/>
            <person name="Tallon L."/>
            <person name="Sadzewicz L."/>
            <person name="Ott S."/>
            <person name="Zhao X."/>
            <person name="Nagaraj S."/>
            <person name="Vavikolanu K."/>
            <person name="Aluvathingal J."/>
            <person name="Nadendla S."/>
            <person name="Sichtig H."/>
        </authorList>
    </citation>
    <scope>NUCLEOTIDE SEQUENCE [LARGE SCALE GENOMIC DNA]</scope>
    <source>
        <strain evidence="2">FDAARGOS_390</strain>
    </source>
</reference>
<dbReference type="InterPro" id="IPR001387">
    <property type="entry name" value="Cro/C1-type_HTH"/>
</dbReference>
<dbReference type="Proteomes" id="UP000220629">
    <property type="component" value="Unassembled WGS sequence"/>
</dbReference>
<dbReference type="GO" id="GO:0003677">
    <property type="term" value="F:DNA binding"/>
    <property type="evidence" value="ECO:0007669"/>
    <property type="project" value="InterPro"/>
</dbReference>
<dbReference type="CDD" id="cd00093">
    <property type="entry name" value="HTH_XRE"/>
    <property type="match status" value="1"/>
</dbReference>
<evidence type="ECO:0000313" key="1">
    <source>
        <dbReference type="EMBL" id="PEH40575.1"/>
    </source>
</evidence>
<comment type="caution">
    <text evidence="1">The sequence shown here is derived from an EMBL/GenBank/DDBJ whole genome shotgun (WGS) entry which is preliminary data.</text>
</comment>
<organism evidence="1 2">
    <name type="scientific">Burkholderia gladioli</name>
    <name type="common">Pseudomonas marginata</name>
    <name type="synonym">Phytomonas marginata</name>
    <dbReference type="NCBI Taxonomy" id="28095"/>
    <lineage>
        <taxon>Bacteria</taxon>
        <taxon>Pseudomonadati</taxon>
        <taxon>Pseudomonadota</taxon>
        <taxon>Betaproteobacteria</taxon>
        <taxon>Burkholderiales</taxon>
        <taxon>Burkholderiaceae</taxon>
        <taxon>Burkholderia</taxon>
    </lineage>
</organism>
<gene>
    <name evidence="1" type="ORF">CRM94_16340</name>
</gene>
<dbReference type="InterPro" id="IPR010982">
    <property type="entry name" value="Lambda_DNA-bd_dom_sf"/>
</dbReference>
<name>A0A2A7SBB3_BURGA</name>
<evidence type="ECO:0000313" key="2">
    <source>
        <dbReference type="Proteomes" id="UP000220629"/>
    </source>
</evidence>
<proteinExistence type="predicted"/>